<evidence type="ECO:0000313" key="5">
    <source>
        <dbReference type="EMBL" id="KEQ90422.1"/>
    </source>
</evidence>
<name>A0A074Y876_AURSE</name>
<proteinExistence type="inferred from homology"/>
<evidence type="ECO:0000256" key="2">
    <source>
        <dbReference type="ARBA" id="ARBA00023002"/>
    </source>
</evidence>
<sequence length="571" mass="62503">MIAILASLALYIVVCGTNSVQTLEDSAACRCFPGDVCWPSTVEWNIFNHTIGGKLLTTKPLASVCHDSEYGPFNLAACDHLRSNWFAAETHLGSVSSIMAAFFTNNSCNLFSPQDAPCTLGGLVSFSVNASGVEDFRRTIAFVRRHNIRLVIRNTGHDYNGKSTGAGALAIWTHHMKHKEILDYKSPSYTGKAMKMGAGIEVYESYEFAQKHGLVSVGGDCPTVGVTGGWTQGGGGHGPGVSKFGLGADQALEWEVVTGTGEVLVASRHQNQDMYWALSGGGGGTYGVVSSLTAKVYPDLSSSAASLSFSSTGISKDLFWNAIHTWQATLISIIQSGCFAIWEISQDGFSLVPMNCPGLNRNDTMKLLHPIRTMLDKNMIEYDYSVSEFSNFYDSYKAYNMRFPKNVSTTQLGSRLIPRDVLIHNNTELTDALRKGVDRGAYVVATAVDASLGNNTDYGSVNPNRRQAAFSAIFATVYNQTDYDVNIALANEMTRELLPMLEALTPGGSAYMNECDFQQPDFQDTLYGINYERLLSIKDKYDPDQIFYAITAVGSERWYQDQRRGGRLCRA</sequence>
<evidence type="ECO:0000256" key="1">
    <source>
        <dbReference type="ARBA" id="ARBA00005466"/>
    </source>
</evidence>
<dbReference type="Proteomes" id="UP000030641">
    <property type="component" value="Unassembled WGS sequence"/>
</dbReference>
<dbReference type="GO" id="GO:0016491">
    <property type="term" value="F:oxidoreductase activity"/>
    <property type="evidence" value="ECO:0007669"/>
    <property type="project" value="UniProtKB-KW"/>
</dbReference>
<dbReference type="InterPro" id="IPR016169">
    <property type="entry name" value="FAD-bd_PCMH_sub2"/>
</dbReference>
<dbReference type="InterPro" id="IPR016166">
    <property type="entry name" value="FAD-bd_PCMH"/>
</dbReference>
<feature type="signal peptide" evidence="3">
    <location>
        <begin position="1"/>
        <end position="16"/>
    </location>
</feature>
<dbReference type="InterPro" id="IPR006094">
    <property type="entry name" value="Oxid_FAD_bind_N"/>
</dbReference>
<dbReference type="GO" id="GO:0071949">
    <property type="term" value="F:FAD binding"/>
    <property type="evidence" value="ECO:0007669"/>
    <property type="project" value="InterPro"/>
</dbReference>
<dbReference type="EMBL" id="KL584791">
    <property type="protein sequence ID" value="KEQ90422.1"/>
    <property type="molecule type" value="Genomic_DNA"/>
</dbReference>
<dbReference type="InParanoid" id="A0A074Y876"/>
<dbReference type="InterPro" id="IPR012951">
    <property type="entry name" value="BBE"/>
</dbReference>
<evidence type="ECO:0000256" key="3">
    <source>
        <dbReference type="SAM" id="SignalP"/>
    </source>
</evidence>
<dbReference type="Pfam" id="PF08031">
    <property type="entry name" value="BBE"/>
    <property type="match status" value="1"/>
</dbReference>
<comment type="similarity">
    <text evidence="1">Belongs to the oxygen-dependent FAD-linked oxidoreductase family.</text>
</comment>
<protein>
    <recommendedName>
        <fullName evidence="4">FAD-binding PCMH-type domain-containing protein</fullName>
    </recommendedName>
</protein>
<accession>A0A074Y876</accession>
<reference evidence="5 6" key="1">
    <citation type="journal article" date="2014" name="BMC Genomics">
        <title>Genome sequencing of four Aureobasidium pullulans varieties: biotechnological potential, stress tolerance, and description of new species.</title>
        <authorList>
            <person name="Gostin Ar C."/>
            <person name="Ohm R.A."/>
            <person name="Kogej T."/>
            <person name="Sonjak S."/>
            <person name="Turk M."/>
            <person name="Zajc J."/>
            <person name="Zalar P."/>
            <person name="Grube M."/>
            <person name="Sun H."/>
            <person name="Han J."/>
            <person name="Sharma A."/>
            <person name="Chiniquy J."/>
            <person name="Ngan C.Y."/>
            <person name="Lipzen A."/>
            <person name="Barry K."/>
            <person name="Grigoriev I.V."/>
            <person name="Gunde-Cimerman N."/>
        </authorList>
    </citation>
    <scope>NUCLEOTIDE SEQUENCE [LARGE SCALE GENOMIC DNA]</scope>
    <source>
        <strain evidence="5 6">EXF-2481</strain>
    </source>
</reference>
<dbReference type="AlphaFoldDB" id="A0A074Y876"/>
<dbReference type="PROSITE" id="PS51387">
    <property type="entry name" value="FAD_PCMH"/>
    <property type="match status" value="1"/>
</dbReference>
<keyword evidence="6" id="KW-1185">Reference proteome</keyword>
<dbReference type="InterPro" id="IPR036318">
    <property type="entry name" value="FAD-bd_PCMH-like_sf"/>
</dbReference>
<dbReference type="SUPFAM" id="SSF56176">
    <property type="entry name" value="FAD-binding/transporter-associated domain-like"/>
    <property type="match status" value="1"/>
</dbReference>
<dbReference type="RefSeq" id="XP_013338927.1">
    <property type="nucleotide sequence ID" value="XM_013483473.1"/>
</dbReference>
<dbReference type="OMA" id="HFAARHN"/>
<feature type="chain" id="PRO_5001703058" description="FAD-binding PCMH-type domain-containing protein" evidence="3">
    <location>
        <begin position="17"/>
        <end position="571"/>
    </location>
</feature>
<keyword evidence="2" id="KW-0560">Oxidoreductase</keyword>
<gene>
    <name evidence="5" type="ORF">AUEXF2481DRAFT_75036</name>
</gene>
<dbReference type="Gene3D" id="3.30.465.10">
    <property type="match status" value="2"/>
</dbReference>
<dbReference type="Pfam" id="PF01565">
    <property type="entry name" value="FAD_binding_4"/>
    <property type="match status" value="1"/>
</dbReference>
<keyword evidence="3" id="KW-0732">Signal</keyword>
<dbReference type="OrthoDB" id="9983560at2759"/>
<feature type="domain" description="FAD-binding PCMH-type" evidence="4">
    <location>
        <begin position="120"/>
        <end position="299"/>
    </location>
</feature>
<dbReference type="PANTHER" id="PTHR13878:SF91">
    <property type="entry name" value="FAD BINDING DOMAIN PROTEIN (AFU_ORTHOLOGUE AFUA_6G12070)-RELATED"/>
    <property type="match status" value="1"/>
</dbReference>
<organism evidence="5 6">
    <name type="scientific">Aureobasidium subglaciale (strain EXF-2481)</name>
    <name type="common">Aureobasidium pullulans var. subglaciale</name>
    <dbReference type="NCBI Taxonomy" id="1043005"/>
    <lineage>
        <taxon>Eukaryota</taxon>
        <taxon>Fungi</taxon>
        <taxon>Dikarya</taxon>
        <taxon>Ascomycota</taxon>
        <taxon>Pezizomycotina</taxon>
        <taxon>Dothideomycetes</taxon>
        <taxon>Dothideomycetidae</taxon>
        <taxon>Dothideales</taxon>
        <taxon>Saccotheciaceae</taxon>
        <taxon>Aureobasidium</taxon>
    </lineage>
</organism>
<dbReference type="HOGENOM" id="CLU_018354_4_2_1"/>
<dbReference type="STRING" id="1043005.A0A074Y876"/>
<dbReference type="GeneID" id="25371261"/>
<dbReference type="InterPro" id="IPR050432">
    <property type="entry name" value="FAD-linked_Oxidoreductases_BP"/>
</dbReference>
<evidence type="ECO:0000259" key="4">
    <source>
        <dbReference type="PROSITE" id="PS51387"/>
    </source>
</evidence>
<evidence type="ECO:0000313" key="6">
    <source>
        <dbReference type="Proteomes" id="UP000030641"/>
    </source>
</evidence>
<dbReference type="PANTHER" id="PTHR13878">
    <property type="entry name" value="GULONOLACTONE OXIDASE"/>
    <property type="match status" value="1"/>
</dbReference>